<proteinExistence type="predicted"/>
<accession>A0AA85BXW3</accession>
<sequence>MLGGMLMEEMIFQRLQNQLKSGNVTSLISSKLFIQRIDNFYKSTFNVSKRIFKEINICLDSKILRLISTCQLILMRLIMVWFYLCCIFNPTSKYMILKTIAWALIDNSLKINSSIVLAYKK</sequence>
<protein>
    <submittedName>
        <fullName evidence="3">Uncharacterized protein</fullName>
    </submittedName>
</protein>
<reference evidence="3" key="1">
    <citation type="submission" date="2023-11" db="UniProtKB">
        <authorList>
            <consortium name="WormBaseParasite"/>
        </authorList>
    </citation>
    <scope>IDENTIFICATION</scope>
</reference>
<keyword evidence="1" id="KW-1133">Transmembrane helix</keyword>
<dbReference type="Proteomes" id="UP000050791">
    <property type="component" value="Unassembled WGS sequence"/>
</dbReference>
<evidence type="ECO:0000256" key="1">
    <source>
        <dbReference type="SAM" id="Phobius"/>
    </source>
</evidence>
<name>A0AA85BXW3_9TREM</name>
<keyword evidence="1" id="KW-0812">Transmembrane</keyword>
<feature type="transmembrane region" description="Helical" evidence="1">
    <location>
        <begin position="63"/>
        <end position="84"/>
    </location>
</feature>
<keyword evidence="1" id="KW-0472">Membrane</keyword>
<organism evidence="2 3">
    <name type="scientific">Schistosoma mattheei</name>
    <dbReference type="NCBI Taxonomy" id="31246"/>
    <lineage>
        <taxon>Eukaryota</taxon>
        <taxon>Metazoa</taxon>
        <taxon>Spiralia</taxon>
        <taxon>Lophotrochozoa</taxon>
        <taxon>Platyhelminthes</taxon>
        <taxon>Trematoda</taxon>
        <taxon>Digenea</taxon>
        <taxon>Strigeidida</taxon>
        <taxon>Schistosomatoidea</taxon>
        <taxon>Schistosomatidae</taxon>
        <taxon>Schistosoma</taxon>
    </lineage>
</organism>
<dbReference type="WBParaSite" id="SMTH1_84760.1">
    <property type="protein sequence ID" value="SMTH1_84760.1"/>
    <property type="gene ID" value="SMTH1_84760"/>
</dbReference>
<evidence type="ECO:0000313" key="2">
    <source>
        <dbReference type="Proteomes" id="UP000050791"/>
    </source>
</evidence>
<dbReference type="AlphaFoldDB" id="A0AA85BXW3"/>
<evidence type="ECO:0000313" key="3">
    <source>
        <dbReference type="WBParaSite" id="SMTH1_84760.1"/>
    </source>
</evidence>